<keyword evidence="2" id="KW-1185">Reference proteome</keyword>
<organism evidence="1 2">
    <name type="scientific">Prosthecobacter dejongeii</name>
    <dbReference type="NCBI Taxonomy" id="48465"/>
    <lineage>
        <taxon>Bacteria</taxon>
        <taxon>Pseudomonadati</taxon>
        <taxon>Verrucomicrobiota</taxon>
        <taxon>Verrucomicrobiia</taxon>
        <taxon>Verrucomicrobiales</taxon>
        <taxon>Verrucomicrobiaceae</taxon>
        <taxon>Prosthecobacter</taxon>
    </lineage>
</organism>
<comment type="caution">
    <text evidence="1">The sequence shown here is derived from an EMBL/GenBank/DDBJ whole genome shotgun (WGS) entry which is preliminary data.</text>
</comment>
<name>A0A7W7YNB1_9BACT</name>
<protein>
    <submittedName>
        <fullName evidence="1">Murein L,D-transpeptidase YafK</fullName>
    </submittedName>
</protein>
<dbReference type="Proteomes" id="UP000534294">
    <property type="component" value="Unassembled WGS sequence"/>
</dbReference>
<dbReference type="RefSeq" id="WP_184210492.1">
    <property type="nucleotide sequence ID" value="NZ_JACHIF010000007.1"/>
</dbReference>
<evidence type="ECO:0000313" key="2">
    <source>
        <dbReference type="Proteomes" id="UP000534294"/>
    </source>
</evidence>
<dbReference type="EMBL" id="JACHIF010000007">
    <property type="protein sequence ID" value="MBB5039090.1"/>
    <property type="molecule type" value="Genomic_DNA"/>
</dbReference>
<reference evidence="1 2" key="1">
    <citation type="submission" date="2020-08" db="EMBL/GenBank/DDBJ databases">
        <title>Genomic Encyclopedia of Type Strains, Phase IV (KMG-IV): sequencing the most valuable type-strain genomes for metagenomic binning, comparative biology and taxonomic classification.</title>
        <authorList>
            <person name="Goeker M."/>
        </authorList>
    </citation>
    <scope>NUCLEOTIDE SEQUENCE [LARGE SCALE GENOMIC DNA]</scope>
    <source>
        <strain evidence="1 2">DSM 12251</strain>
    </source>
</reference>
<proteinExistence type="predicted"/>
<accession>A0A7W7YNB1</accession>
<gene>
    <name evidence="1" type="ORF">HNQ64_003359</name>
</gene>
<evidence type="ECO:0000313" key="1">
    <source>
        <dbReference type="EMBL" id="MBB5039090.1"/>
    </source>
</evidence>
<dbReference type="AlphaFoldDB" id="A0A7W7YNB1"/>
<sequence length="72" mass="8504">MKLEQNQIWKQGDLYLRIVHWDRQFIVYKGMKDLKTKQGAEQQVSKKEFCRLIKGAVLLTPEEAREEAGKEP</sequence>